<dbReference type="OrthoDB" id="30179at2759"/>
<keyword evidence="6" id="KW-1185">Reference proteome</keyword>
<organism evidence="7">
    <name type="scientific">Onchocerca ochengi</name>
    <name type="common">Filarial nematode worm</name>
    <dbReference type="NCBI Taxonomy" id="42157"/>
    <lineage>
        <taxon>Eukaryota</taxon>
        <taxon>Metazoa</taxon>
        <taxon>Ecdysozoa</taxon>
        <taxon>Nematoda</taxon>
        <taxon>Chromadorea</taxon>
        <taxon>Rhabditida</taxon>
        <taxon>Spirurina</taxon>
        <taxon>Spiruromorpha</taxon>
        <taxon>Filarioidea</taxon>
        <taxon>Onchocercidae</taxon>
        <taxon>Onchocerca</taxon>
    </lineage>
</organism>
<dbReference type="Proteomes" id="UP000271087">
    <property type="component" value="Unassembled WGS sequence"/>
</dbReference>
<sequence length="233" mass="27193">MQEMNSGQNSQYYSIVMTTAHRPTFEPARGGSGRNEGDLSKLSQQYSSKDMPSHTKLKYRQKGQGHAEDIKSRDLRRELEEKEKNIGRERRNRESGWNMQKKPKLEGISAPNVQDEDDPYDDDINDNSDEDEDDAAELMAELARIKKERALEKAQRDAALAEEQERIRTENILHGNPLLNTEASDFKVKRRWDDDVVFKNCAKGIEERRKEQVFINDAIRSEFHKKFMEKYIK</sequence>
<proteinExistence type="inferred from homology"/>
<feature type="compositionally biased region" description="Acidic residues" evidence="4">
    <location>
        <begin position="114"/>
        <end position="136"/>
    </location>
</feature>
<keyword evidence="3" id="KW-0508">mRNA splicing</keyword>
<dbReference type="GO" id="GO:0045292">
    <property type="term" value="P:mRNA cis splicing, via spliceosome"/>
    <property type="evidence" value="ECO:0007669"/>
    <property type="project" value="TreeGrafter"/>
</dbReference>
<comment type="similarity">
    <text evidence="1">Belongs to the CWC15 family.</text>
</comment>
<evidence type="ECO:0000256" key="1">
    <source>
        <dbReference type="ARBA" id="ARBA00006644"/>
    </source>
</evidence>
<evidence type="ECO:0000313" key="7">
    <source>
        <dbReference type="WBParaSite" id="nOo.2.0.1.t00278-RA"/>
    </source>
</evidence>
<gene>
    <name evidence="5" type="ORF">NOO_LOCUS278</name>
</gene>
<evidence type="ECO:0000256" key="3">
    <source>
        <dbReference type="ARBA" id="ARBA00023187"/>
    </source>
</evidence>
<feature type="compositionally biased region" description="Polar residues" evidence="4">
    <location>
        <begin position="41"/>
        <end position="50"/>
    </location>
</feature>
<dbReference type="InterPro" id="IPR006973">
    <property type="entry name" value="Cwf_Cwc_15"/>
</dbReference>
<reference evidence="7" key="1">
    <citation type="submission" date="2016-06" db="UniProtKB">
        <authorList>
            <consortium name="WormBaseParasite"/>
        </authorList>
    </citation>
    <scope>IDENTIFICATION</scope>
</reference>
<evidence type="ECO:0000256" key="4">
    <source>
        <dbReference type="SAM" id="MobiDB-lite"/>
    </source>
</evidence>
<feature type="region of interest" description="Disordered" evidence="4">
    <location>
        <begin position="23"/>
        <end position="136"/>
    </location>
</feature>
<dbReference type="WBParaSite" id="nOo.2.0.1.t00278-RA">
    <property type="protein sequence ID" value="nOo.2.0.1.t00278-RA"/>
    <property type="gene ID" value="nOo.2.0.1.g00278"/>
</dbReference>
<dbReference type="AlphaFoldDB" id="A0A182DXA3"/>
<keyword evidence="2" id="KW-0507">mRNA processing</keyword>
<feature type="compositionally biased region" description="Basic and acidic residues" evidence="4">
    <location>
        <begin position="65"/>
        <end position="94"/>
    </location>
</feature>
<reference evidence="5 6" key="2">
    <citation type="submission" date="2018-08" db="EMBL/GenBank/DDBJ databases">
        <authorList>
            <person name="Laetsch R D."/>
            <person name="Stevens L."/>
            <person name="Kumar S."/>
            <person name="Blaxter L. M."/>
        </authorList>
    </citation>
    <scope>NUCLEOTIDE SEQUENCE [LARGE SCALE GENOMIC DNA]</scope>
</reference>
<dbReference type="GO" id="GO:0071013">
    <property type="term" value="C:catalytic step 2 spliceosome"/>
    <property type="evidence" value="ECO:0007669"/>
    <property type="project" value="TreeGrafter"/>
</dbReference>
<evidence type="ECO:0000313" key="6">
    <source>
        <dbReference type="Proteomes" id="UP000271087"/>
    </source>
</evidence>
<dbReference type="GO" id="GO:0003723">
    <property type="term" value="F:RNA binding"/>
    <property type="evidence" value="ECO:0007669"/>
    <property type="project" value="TreeGrafter"/>
</dbReference>
<dbReference type="PANTHER" id="PTHR12718:SF2">
    <property type="entry name" value="SPLICEOSOME-ASSOCIATED PROTEIN CWC15 HOMOLOG"/>
    <property type="match status" value="1"/>
</dbReference>
<dbReference type="EMBL" id="UYRW01000024">
    <property type="protein sequence ID" value="VDK61756.1"/>
    <property type="molecule type" value="Genomic_DNA"/>
</dbReference>
<dbReference type="PANTHER" id="PTHR12718">
    <property type="entry name" value="CELL CYCLE CONTROL PROTEIN CWF15"/>
    <property type="match status" value="1"/>
</dbReference>
<protein>
    <submittedName>
        <fullName evidence="7">Protein CWC15 homolog</fullName>
    </submittedName>
</protein>
<evidence type="ECO:0000256" key="2">
    <source>
        <dbReference type="ARBA" id="ARBA00022664"/>
    </source>
</evidence>
<name>A0A182DXA3_ONCOC</name>
<dbReference type="Pfam" id="PF04889">
    <property type="entry name" value="Cwf_Cwc_15"/>
    <property type="match status" value="2"/>
</dbReference>
<dbReference type="STRING" id="42157.A0A182DXA3"/>
<evidence type="ECO:0000313" key="5">
    <source>
        <dbReference type="EMBL" id="VDK61756.1"/>
    </source>
</evidence>
<accession>A0A182DXA3</accession>